<evidence type="ECO:0000256" key="1">
    <source>
        <dbReference type="SAM" id="MobiDB-lite"/>
    </source>
</evidence>
<feature type="compositionally biased region" description="Polar residues" evidence="1">
    <location>
        <begin position="30"/>
        <end position="39"/>
    </location>
</feature>
<sequence length="71" mass="7817">MEAASAPRPRRQRRDTSKGCGKASPVFGDDSSNVVSLGNGSEDKAEAKEDFREENRAEESPTTPKWFQEGM</sequence>
<comment type="caution">
    <text evidence="2">The sequence shown here is derived from an EMBL/GenBank/DDBJ whole genome shotgun (WGS) entry which is preliminary data.</text>
</comment>
<dbReference type="Proteomes" id="UP000796761">
    <property type="component" value="Unassembled WGS sequence"/>
</dbReference>
<organism evidence="2 3">
    <name type="scientific">Zosterops borbonicus</name>
    <dbReference type="NCBI Taxonomy" id="364589"/>
    <lineage>
        <taxon>Eukaryota</taxon>
        <taxon>Metazoa</taxon>
        <taxon>Chordata</taxon>
        <taxon>Craniata</taxon>
        <taxon>Vertebrata</taxon>
        <taxon>Euteleostomi</taxon>
        <taxon>Archelosauria</taxon>
        <taxon>Archosauria</taxon>
        <taxon>Dinosauria</taxon>
        <taxon>Saurischia</taxon>
        <taxon>Theropoda</taxon>
        <taxon>Coelurosauria</taxon>
        <taxon>Aves</taxon>
        <taxon>Neognathae</taxon>
        <taxon>Neoaves</taxon>
        <taxon>Telluraves</taxon>
        <taxon>Australaves</taxon>
        <taxon>Passeriformes</taxon>
        <taxon>Sylvioidea</taxon>
        <taxon>Zosteropidae</taxon>
        <taxon>Zosterops</taxon>
    </lineage>
</organism>
<dbReference type="EMBL" id="SWJQ01000049">
    <property type="protein sequence ID" value="TRZ24262.1"/>
    <property type="molecule type" value="Genomic_DNA"/>
</dbReference>
<feature type="compositionally biased region" description="Basic and acidic residues" evidence="1">
    <location>
        <begin position="41"/>
        <end position="59"/>
    </location>
</feature>
<accession>A0A8K1GUF4</accession>
<gene>
    <name evidence="2" type="ORF">HGM15179_002710</name>
</gene>
<keyword evidence="3" id="KW-1185">Reference proteome</keyword>
<evidence type="ECO:0000313" key="2">
    <source>
        <dbReference type="EMBL" id="TRZ24262.1"/>
    </source>
</evidence>
<feature type="region of interest" description="Disordered" evidence="1">
    <location>
        <begin position="1"/>
        <end position="71"/>
    </location>
</feature>
<dbReference type="AlphaFoldDB" id="A0A8K1GUF4"/>
<name>A0A8K1GUF4_9PASS</name>
<evidence type="ECO:0000313" key="3">
    <source>
        <dbReference type="Proteomes" id="UP000796761"/>
    </source>
</evidence>
<protein>
    <submittedName>
        <fullName evidence="2">Uncharacterized protein</fullName>
    </submittedName>
</protein>
<proteinExistence type="predicted"/>
<reference evidence="2" key="1">
    <citation type="submission" date="2019-04" db="EMBL/GenBank/DDBJ databases">
        <title>Genome assembly of Zosterops borbonicus 15179.</title>
        <authorList>
            <person name="Leroy T."/>
            <person name="Anselmetti Y."/>
            <person name="Tilak M.-K."/>
            <person name="Nabholz B."/>
        </authorList>
    </citation>
    <scope>NUCLEOTIDE SEQUENCE</scope>
    <source>
        <strain evidence="2">HGM_15179</strain>
        <tissue evidence="2">Muscle</tissue>
    </source>
</reference>